<sequence length="156" mass="15656">MDGPARDGVAGRDTDEATAATCTASEASLADQIGVAFGREATFSPELTRTAAEATGTLVTYLASCLGPARSAAIPTSGDLAEVATSLTHLTHSLVSGLRQLADSRPGGESDGLDETDAAAVRASLADAAEALRFAAGHLAAVSYTAAGPDLPQQRQ</sequence>
<proteinExistence type="predicted"/>
<evidence type="ECO:0000313" key="1">
    <source>
        <dbReference type="EMBL" id="BCJ65670.1"/>
    </source>
</evidence>
<reference evidence="1" key="1">
    <citation type="submission" date="2020-08" db="EMBL/GenBank/DDBJ databases">
        <title>Whole genome shotgun sequence of Polymorphospora rubra NBRC 101157.</title>
        <authorList>
            <person name="Komaki H."/>
            <person name="Tamura T."/>
        </authorList>
    </citation>
    <scope>NUCLEOTIDE SEQUENCE</scope>
    <source>
        <strain evidence="1">NBRC 101157</strain>
    </source>
</reference>
<accession>A0A810MYK4</accession>
<keyword evidence="2" id="KW-1185">Reference proteome</keyword>
<protein>
    <submittedName>
        <fullName evidence="1">Uncharacterized protein</fullName>
    </submittedName>
</protein>
<evidence type="ECO:0000313" key="2">
    <source>
        <dbReference type="Proteomes" id="UP000680866"/>
    </source>
</evidence>
<dbReference type="KEGG" id="pry:Prubr_26910"/>
<dbReference type="EMBL" id="AP023359">
    <property type="protein sequence ID" value="BCJ65670.1"/>
    <property type="molecule type" value="Genomic_DNA"/>
</dbReference>
<dbReference type="AlphaFoldDB" id="A0A810MYK4"/>
<organism evidence="1 2">
    <name type="scientific">Polymorphospora rubra</name>
    <dbReference type="NCBI Taxonomy" id="338584"/>
    <lineage>
        <taxon>Bacteria</taxon>
        <taxon>Bacillati</taxon>
        <taxon>Actinomycetota</taxon>
        <taxon>Actinomycetes</taxon>
        <taxon>Micromonosporales</taxon>
        <taxon>Micromonosporaceae</taxon>
        <taxon>Polymorphospora</taxon>
    </lineage>
</organism>
<gene>
    <name evidence="1" type="ORF">Prubr_26910</name>
</gene>
<dbReference type="Proteomes" id="UP000680866">
    <property type="component" value="Chromosome"/>
</dbReference>
<name>A0A810MYK4_9ACTN</name>
<dbReference type="RefSeq" id="WP_212825267.1">
    <property type="nucleotide sequence ID" value="NZ_AP023359.1"/>
</dbReference>